<dbReference type="CDD" id="cd00077">
    <property type="entry name" value="HDc"/>
    <property type="match status" value="1"/>
</dbReference>
<dbReference type="AlphaFoldDB" id="A0A974SPX5"/>
<dbReference type="SMART" id="SM00471">
    <property type="entry name" value="HDc"/>
    <property type="match status" value="1"/>
</dbReference>
<organism evidence="3 4">
    <name type="scientific">Azospira restricta</name>
    <dbReference type="NCBI Taxonomy" id="404405"/>
    <lineage>
        <taxon>Bacteria</taxon>
        <taxon>Pseudomonadati</taxon>
        <taxon>Pseudomonadota</taxon>
        <taxon>Betaproteobacteria</taxon>
        <taxon>Rhodocyclales</taxon>
        <taxon>Rhodocyclaceae</taxon>
        <taxon>Azospira</taxon>
    </lineage>
</organism>
<feature type="coiled-coil region" evidence="1">
    <location>
        <begin position="84"/>
        <end position="111"/>
    </location>
</feature>
<proteinExistence type="predicted"/>
<dbReference type="InterPro" id="IPR003607">
    <property type="entry name" value="HD/PDEase_dom"/>
</dbReference>
<feature type="domain" description="HD-GYP" evidence="2">
    <location>
        <begin position="144"/>
        <end position="337"/>
    </location>
</feature>
<dbReference type="PANTHER" id="PTHR43155:SF2">
    <property type="entry name" value="CYCLIC DI-GMP PHOSPHODIESTERASE PA4108"/>
    <property type="match status" value="1"/>
</dbReference>
<evidence type="ECO:0000256" key="1">
    <source>
        <dbReference type="SAM" id="Coils"/>
    </source>
</evidence>
<reference evidence="3" key="1">
    <citation type="submission" date="2020-11" db="EMBL/GenBank/DDBJ databases">
        <title>Azospira restricta DSM 18626 genome sequence.</title>
        <authorList>
            <person name="Moe W.M."/>
        </authorList>
    </citation>
    <scope>NUCLEOTIDE SEQUENCE</scope>
    <source>
        <strain evidence="3">DSM 18626</strain>
    </source>
</reference>
<protein>
    <submittedName>
        <fullName evidence="3">DUF3391 domain-containing protein</fullName>
    </submittedName>
</protein>
<dbReference type="Proteomes" id="UP000663444">
    <property type="component" value="Chromosome"/>
</dbReference>
<gene>
    <name evidence="3" type="ORF">IWH25_02630</name>
</gene>
<sequence>MPKTPIDRLQPGVFISLAEVGWIRHPFMFNEFRIASEKQIQALQAMGLKEIAWDPARSTAQPLPAAAPAPAEEDFGSLALSGMLDEKKARIARVRQRREQFARREREYEKEAVAAGEILKSIAGRPNDMHPQARSLVGRLVGGLIGAENDIIQLVHSKSKDAGPAFHAMNVTVLSLLLGKAMGLGEEELKALGLGALLHDVGKSEVPPRILRAASRTQPEEDFYRAHVGYGIKAVAGVRDLPLAVRNVIACHHEHFDGSGFPNKLAGDKIPKLARLVAIANRYDNLCNPFDLKQAKTPAEAIGQLFRNEAARFQPEALQLFVKTLGVYPPGSFVQLSNGAVGLVIEADSRDLLRPTLMLHDADVPRAEAILLDLRDTDLKIAGAVSPAALPVAVVEYLAPRGRIDYFVEGAG</sequence>
<dbReference type="GO" id="GO:0008081">
    <property type="term" value="F:phosphoric diester hydrolase activity"/>
    <property type="evidence" value="ECO:0007669"/>
    <property type="project" value="UniProtKB-ARBA"/>
</dbReference>
<dbReference type="SUPFAM" id="SSF109604">
    <property type="entry name" value="HD-domain/PDEase-like"/>
    <property type="match status" value="1"/>
</dbReference>
<evidence type="ECO:0000259" key="2">
    <source>
        <dbReference type="PROSITE" id="PS51832"/>
    </source>
</evidence>
<dbReference type="Pfam" id="PF13487">
    <property type="entry name" value="HD_5"/>
    <property type="match status" value="1"/>
</dbReference>
<keyword evidence="4" id="KW-1185">Reference proteome</keyword>
<dbReference type="InterPro" id="IPR037522">
    <property type="entry name" value="HD_GYP_dom"/>
</dbReference>
<accession>A0A974SPX5</accession>
<dbReference type="PROSITE" id="PS51832">
    <property type="entry name" value="HD_GYP"/>
    <property type="match status" value="1"/>
</dbReference>
<dbReference type="KEGG" id="ares:IWH25_02630"/>
<name>A0A974SPX5_9RHOO</name>
<keyword evidence="1" id="KW-0175">Coiled coil</keyword>
<dbReference type="Pfam" id="PF11871">
    <property type="entry name" value="DUF3391"/>
    <property type="match status" value="1"/>
</dbReference>
<evidence type="ECO:0000313" key="3">
    <source>
        <dbReference type="EMBL" id="QRJ64270.1"/>
    </source>
</evidence>
<dbReference type="RefSeq" id="WP_203387811.1">
    <property type="nucleotide sequence ID" value="NZ_CP064781.1"/>
</dbReference>
<evidence type="ECO:0000313" key="4">
    <source>
        <dbReference type="Proteomes" id="UP000663444"/>
    </source>
</evidence>
<dbReference type="EMBL" id="CP064781">
    <property type="protein sequence ID" value="QRJ64270.1"/>
    <property type="molecule type" value="Genomic_DNA"/>
</dbReference>
<dbReference type="PANTHER" id="PTHR43155">
    <property type="entry name" value="CYCLIC DI-GMP PHOSPHODIESTERASE PA4108-RELATED"/>
    <property type="match status" value="1"/>
</dbReference>
<dbReference type="InterPro" id="IPR021812">
    <property type="entry name" value="DUF3391"/>
</dbReference>
<dbReference type="Gene3D" id="1.10.3210.10">
    <property type="entry name" value="Hypothetical protein af1432"/>
    <property type="match status" value="1"/>
</dbReference>